<sequence length="536" mass="61820">MKKVFFNRMQREVTAIDANTSVVVAGRGTGKGVLHAAINLRNMQQMPRSTTAFVSPTAIRAKTNTLPSMFQHWEAWGYKRNVHWCIGRRPPKELGWPQPLIVPDDWDNIISFYTGAIGQIISQDRVGTSNSKSFDFVDIDEAKFVNFERLKDETFPANRGQQKEFGHLHFHHGMLITSDMPCTKAGSWFLNYEQAATTDTVKTIEALLAEEYNLRARLDQEPESKYLRQTLNEVRRMLCALRKHCTLYRTYSSLTNIEVLGEAWIRQMRRDLPYMVFRTSILCLPVSIMKDGFYSSMRPRHKYTMTDNSRLDDMGYDFGRIEAAAGTCAFDADIDRTRPLCIGMDYNNLINWIVCGQADEGNRRLNVLKSFYVKNGRKIDALVDDFCHYYNPLPLHEVIFYYDATAKGNHYAVRDEGFEWDVIHQFKLNGWRVRPVYIGKPWNHIDKYLLINRGFSGQARLMPYFNEPNNPDLLISVQTAGMYNGKKDKRGEKLAETDEDRLESRTDGSDAFDTLYIGCEKYPQARVLLNVTSGSR</sequence>
<accession>A0A8S5PIZ5</accession>
<evidence type="ECO:0000256" key="1">
    <source>
        <dbReference type="SAM" id="MobiDB-lite"/>
    </source>
</evidence>
<name>A0A8S5PIZ5_9CAUD</name>
<dbReference type="EMBL" id="BK015438">
    <property type="protein sequence ID" value="DAE06451.1"/>
    <property type="molecule type" value="Genomic_DNA"/>
</dbReference>
<feature type="region of interest" description="Disordered" evidence="1">
    <location>
        <begin position="487"/>
        <end position="506"/>
    </location>
</feature>
<organism evidence="2">
    <name type="scientific">Siphoviridae sp. ctmP19</name>
    <dbReference type="NCBI Taxonomy" id="2825651"/>
    <lineage>
        <taxon>Viruses</taxon>
        <taxon>Duplodnaviria</taxon>
        <taxon>Heunggongvirae</taxon>
        <taxon>Uroviricota</taxon>
        <taxon>Caudoviricetes</taxon>
    </lineage>
</organism>
<reference evidence="2" key="1">
    <citation type="journal article" date="2021" name="Proc. Natl. Acad. Sci. U.S.A.">
        <title>A Catalog of Tens of Thousands of Viruses from Human Metagenomes Reveals Hidden Associations with Chronic Diseases.</title>
        <authorList>
            <person name="Tisza M.J."/>
            <person name="Buck C.B."/>
        </authorList>
    </citation>
    <scope>NUCLEOTIDE SEQUENCE</scope>
    <source>
        <strain evidence="2">CtmP19</strain>
    </source>
</reference>
<evidence type="ECO:0000313" key="2">
    <source>
        <dbReference type="EMBL" id="DAE06451.1"/>
    </source>
</evidence>
<proteinExistence type="predicted"/>
<protein>
    <submittedName>
        <fullName evidence="2">Large subunit terminase</fullName>
    </submittedName>
</protein>